<reference evidence="1" key="1">
    <citation type="submission" date="2019-12" db="EMBL/GenBank/DDBJ databases">
        <title>An insight into the sialome of adult female Ixodes ricinus ticks feeding for 6 days.</title>
        <authorList>
            <person name="Perner J."/>
            <person name="Ribeiro J.M.C."/>
        </authorList>
    </citation>
    <scope>NUCLEOTIDE SEQUENCE</scope>
    <source>
        <strain evidence="1">Semi-engorged</strain>
        <tissue evidence="1">Salivary glands</tissue>
    </source>
</reference>
<proteinExistence type="predicted"/>
<organism evidence="1">
    <name type="scientific">Ixodes ricinus</name>
    <name type="common">Common tick</name>
    <name type="synonym">Acarus ricinus</name>
    <dbReference type="NCBI Taxonomy" id="34613"/>
    <lineage>
        <taxon>Eukaryota</taxon>
        <taxon>Metazoa</taxon>
        <taxon>Ecdysozoa</taxon>
        <taxon>Arthropoda</taxon>
        <taxon>Chelicerata</taxon>
        <taxon>Arachnida</taxon>
        <taxon>Acari</taxon>
        <taxon>Parasitiformes</taxon>
        <taxon>Ixodida</taxon>
        <taxon>Ixodoidea</taxon>
        <taxon>Ixodidae</taxon>
        <taxon>Ixodinae</taxon>
        <taxon>Ixodes</taxon>
    </lineage>
</organism>
<dbReference type="AlphaFoldDB" id="A0A6B0UT08"/>
<accession>A0A6B0UT08</accession>
<dbReference type="EMBL" id="GIFC01010739">
    <property type="protein sequence ID" value="MXU92822.1"/>
    <property type="molecule type" value="Transcribed_RNA"/>
</dbReference>
<protein>
    <submittedName>
        <fullName evidence="1">Putative secreted protein</fullName>
    </submittedName>
</protein>
<name>A0A6B0UT08_IXORI</name>
<evidence type="ECO:0000313" key="1">
    <source>
        <dbReference type="EMBL" id="MXU92822.1"/>
    </source>
</evidence>
<sequence>MSGSTCASAWLAKPSSALTSSTALTVSRWCLVLACFSNSLLPALRSALQSLHLARYGSSGTLTSQFLKRSSSSHDSRNFCLYHLIDDAAEEVSPPFRFPGRVSAAPSATWLLCSGTSAVTGSSMDSAKIGSKHASPSS</sequence>